<dbReference type="AlphaFoldDB" id="A0A433VNV7"/>
<evidence type="ECO:0000313" key="1">
    <source>
        <dbReference type="EMBL" id="RUT07780.1"/>
    </source>
</evidence>
<keyword evidence="2" id="KW-1185">Reference proteome</keyword>
<name>A0A433VNV7_9CYAN</name>
<organism evidence="1 2">
    <name type="scientific">Dulcicalothrix desertica PCC 7102</name>
    <dbReference type="NCBI Taxonomy" id="232991"/>
    <lineage>
        <taxon>Bacteria</taxon>
        <taxon>Bacillati</taxon>
        <taxon>Cyanobacteriota</taxon>
        <taxon>Cyanophyceae</taxon>
        <taxon>Nostocales</taxon>
        <taxon>Calotrichaceae</taxon>
        <taxon>Dulcicalothrix</taxon>
    </lineage>
</organism>
<gene>
    <name evidence="1" type="ORF">DSM106972_020400</name>
</gene>
<accession>A0A433VNV7</accession>
<sequence length="134" mass="15587">MINTKIFMFNRRQKELDEVFERVLAFMENSCDQSSKRMVVLEHLHIAASERIARLEEASLASSKRLDRIETILESNTISIKELNSAASNVFTAMNLTQKNFEVIQENFEIIVSQVKGVQNENRHMLEHLFKTNE</sequence>
<dbReference type="Proteomes" id="UP000271624">
    <property type="component" value="Unassembled WGS sequence"/>
</dbReference>
<proteinExistence type="predicted"/>
<evidence type="ECO:0000313" key="2">
    <source>
        <dbReference type="Proteomes" id="UP000271624"/>
    </source>
</evidence>
<dbReference type="EMBL" id="RSCL01000004">
    <property type="protein sequence ID" value="RUT07780.1"/>
    <property type="molecule type" value="Genomic_DNA"/>
</dbReference>
<reference evidence="1" key="2">
    <citation type="journal article" date="2019" name="Genome Biol. Evol.">
        <title>Day and night: Metabolic profiles and evolutionary relationships of six axenic non-marine cyanobacteria.</title>
        <authorList>
            <person name="Will S.E."/>
            <person name="Henke P."/>
            <person name="Boedeker C."/>
            <person name="Huang S."/>
            <person name="Brinkmann H."/>
            <person name="Rohde M."/>
            <person name="Jarek M."/>
            <person name="Friedl T."/>
            <person name="Seufert S."/>
            <person name="Schumacher M."/>
            <person name="Overmann J."/>
            <person name="Neumann-Schaal M."/>
            <person name="Petersen J."/>
        </authorList>
    </citation>
    <scope>NUCLEOTIDE SEQUENCE [LARGE SCALE GENOMIC DNA]</scope>
    <source>
        <strain evidence="1">PCC 7102</strain>
    </source>
</reference>
<dbReference type="RefSeq" id="WP_127080638.1">
    <property type="nucleotide sequence ID" value="NZ_RSCL01000004.1"/>
</dbReference>
<protein>
    <submittedName>
        <fullName evidence="1">Uncharacterized protein</fullName>
    </submittedName>
</protein>
<comment type="caution">
    <text evidence="1">The sequence shown here is derived from an EMBL/GenBank/DDBJ whole genome shotgun (WGS) entry which is preliminary data.</text>
</comment>
<reference evidence="1" key="1">
    <citation type="submission" date="2018-12" db="EMBL/GenBank/DDBJ databases">
        <authorList>
            <person name="Will S."/>
            <person name="Neumann-Schaal M."/>
            <person name="Henke P."/>
        </authorList>
    </citation>
    <scope>NUCLEOTIDE SEQUENCE</scope>
    <source>
        <strain evidence="1">PCC 7102</strain>
    </source>
</reference>